<evidence type="ECO:0000313" key="5">
    <source>
        <dbReference type="Proteomes" id="UP000231702"/>
    </source>
</evidence>
<sequence length="327" mass="35955">MTIVLALLGLLLAFFLGLALYAYMWKRRAQRAVPPRGAFTRISTGRLHYLDVGQGPAIFLIHGLGGQMGNFDCGLIDDLARDHRVIAIDRPGMGWSERPLSQPCTPADTARLMFEIMDKLGIEQPLVVGHSLGGAIALSMAVQNAERLRGLALLAPLTLRGQEPSPVFDGLAIQSDVQRFLTAWTFATPAALRNGEAVIQQLYGPEEMPPNAVTQGGALLSLVPRHFYHTSRDYINSVRGLEETSRKYADLTVPVRLLYGTEDQILDPQHHGAKLVGRHPQMGLKLIHGGHMLPVTQPQVCAEFIRDASTKMRGSLTIRRASPEVYR</sequence>
<dbReference type="Gene3D" id="3.40.50.1820">
    <property type="entry name" value="alpha/beta hydrolase"/>
    <property type="match status" value="1"/>
</dbReference>
<keyword evidence="2" id="KW-0378">Hydrolase</keyword>
<dbReference type="InterPro" id="IPR000639">
    <property type="entry name" value="Epox_hydrolase-like"/>
</dbReference>
<protein>
    <submittedName>
        <fullName evidence="2">Alpha/beta hydrolase</fullName>
    </submittedName>
    <submittedName>
        <fullName evidence="3">Pimeloyl-ACP methyl ester carboxylesterase</fullName>
    </submittedName>
</protein>
<dbReference type="Pfam" id="PF00561">
    <property type="entry name" value="Abhydrolase_1"/>
    <property type="match status" value="1"/>
</dbReference>
<keyword evidence="5" id="KW-1185">Reference proteome</keyword>
<dbReference type="RefSeq" id="WP_097146797.1">
    <property type="nucleotide sequence ID" value="NZ_OBEA01000006.1"/>
</dbReference>
<gene>
    <name evidence="2" type="ORF">CVM39_16400</name>
    <name evidence="3" type="ORF">SAMN06297129_3092</name>
</gene>
<evidence type="ECO:0000313" key="2">
    <source>
        <dbReference type="EMBL" id="PJE26910.1"/>
    </source>
</evidence>
<dbReference type="InterPro" id="IPR050266">
    <property type="entry name" value="AB_hydrolase_sf"/>
</dbReference>
<dbReference type="EMBL" id="PGTD01000018">
    <property type="protein sequence ID" value="PJE26910.1"/>
    <property type="molecule type" value="Genomic_DNA"/>
</dbReference>
<accession>A0A285J6B2</accession>
<dbReference type="EMBL" id="OBEA01000006">
    <property type="protein sequence ID" value="SNY55742.1"/>
    <property type="molecule type" value="Genomic_DNA"/>
</dbReference>
<dbReference type="PRINTS" id="PR00111">
    <property type="entry name" value="ABHYDROLASE"/>
</dbReference>
<evidence type="ECO:0000259" key="1">
    <source>
        <dbReference type="Pfam" id="PF00561"/>
    </source>
</evidence>
<dbReference type="PANTHER" id="PTHR43798">
    <property type="entry name" value="MONOACYLGLYCEROL LIPASE"/>
    <property type="match status" value="1"/>
</dbReference>
<name>A0A285J6B2_9RHOB</name>
<proteinExistence type="predicted"/>
<reference evidence="3 4" key="1">
    <citation type="submission" date="2017-09" db="EMBL/GenBank/DDBJ databases">
        <authorList>
            <person name="Ehlers B."/>
            <person name="Leendertz F.H."/>
        </authorList>
    </citation>
    <scope>NUCLEOTIDE SEQUENCE [LARGE SCALE GENOMIC DNA]</scope>
    <source>
        <strain evidence="3 4">CGMCC 1.12662</strain>
    </source>
</reference>
<dbReference type="InterPro" id="IPR029058">
    <property type="entry name" value="AB_hydrolase_fold"/>
</dbReference>
<feature type="domain" description="AB hydrolase-1" evidence="1">
    <location>
        <begin position="56"/>
        <end position="294"/>
    </location>
</feature>
<dbReference type="InterPro" id="IPR000073">
    <property type="entry name" value="AB_hydrolase_1"/>
</dbReference>
<evidence type="ECO:0000313" key="4">
    <source>
        <dbReference type="Proteomes" id="UP000231655"/>
    </source>
</evidence>
<evidence type="ECO:0000313" key="3">
    <source>
        <dbReference type="EMBL" id="SNY55742.1"/>
    </source>
</evidence>
<dbReference type="OrthoDB" id="9815441at2"/>
<dbReference type="SUPFAM" id="SSF53474">
    <property type="entry name" value="alpha/beta-Hydrolases"/>
    <property type="match status" value="1"/>
</dbReference>
<dbReference type="PRINTS" id="PR00412">
    <property type="entry name" value="EPOXHYDRLASE"/>
</dbReference>
<dbReference type="Proteomes" id="UP000231702">
    <property type="component" value="Unassembled WGS sequence"/>
</dbReference>
<reference evidence="2 5" key="2">
    <citation type="journal article" date="2018" name="Int. J. Syst. Evol. Microbiol.">
        <title>Pseudooceanicola lipolyticus sp. nov., a marine alphaproteobacterium, reclassification of Oceanicola flagellatus as Pseudooceanicola flagellatus comb. nov. and emended description of the genus Pseudooceanicola.</title>
        <authorList>
            <person name="Huang M.-M."/>
            <person name="Guo L.-L."/>
            <person name="Wu Y.-H."/>
            <person name="Lai Q.-L."/>
            <person name="Shao Z.-Z."/>
            <person name="Wang C.-S."/>
            <person name="Wu M."/>
            <person name="Xu X.-W."/>
        </authorList>
    </citation>
    <scope>NUCLEOTIDE SEQUENCE [LARGE SCALE GENOMIC DNA]</scope>
    <source>
        <strain evidence="2 5">Ar-45</strain>
    </source>
</reference>
<dbReference type="AlphaFoldDB" id="A0A285J6B2"/>
<organism evidence="3 4">
    <name type="scientific">Pseudooceanicola antarcticus</name>
    <dbReference type="NCBI Taxonomy" id="1247613"/>
    <lineage>
        <taxon>Bacteria</taxon>
        <taxon>Pseudomonadati</taxon>
        <taxon>Pseudomonadota</taxon>
        <taxon>Alphaproteobacteria</taxon>
        <taxon>Rhodobacterales</taxon>
        <taxon>Paracoccaceae</taxon>
        <taxon>Pseudooceanicola</taxon>
    </lineage>
</organism>
<dbReference type="GO" id="GO:0016787">
    <property type="term" value="F:hydrolase activity"/>
    <property type="evidence" value="ECO:0007669"/>
    <property type="project" value="UniProtKB-KW"/>
</dbReference>
<dbReference type="Proteomes" id="UP000231655">
    <property type="component" value="Unassembled WGS sequence"/>
</dbReference>